<gene>
    <name evidence="4" type="ORF">PR001_g21455</name>
    <name evidence="3" type="ORF">PR002_g22055</name>
    <name evidence="5" type="ORF">PR003_g25971</name>
</gene>
<accession>A0A6A3JAW4</accession>
<dbReference type="EMBL" id="QXFU01002315">
    <property type="protein sequence ID" value="KAE8987430.1"/>
    <property type="molecule type" value="Genomic_DNA"/>
</dbReference>
<feature type="region of interest" description="Disordered" evidence="2">
    <location>
        <begin position="30"/>
        <end position="82"/>
    </location>
</feature>
<evidence type="ECO:0000313" key="5">
    <source>
        <dbReference type="EMBL" id="KAE9287787.1"/>
    </source>
</evidence>
<dbReference type="AlphaFoldDB" id="A0A6A3JAW4"/>
<evidence type="ECO:0000256" key="1">
    <source>
        <dbReference type="SAM" id="Coils"/>
    </source>
</evidence>
<feature type="coiled-coil region" evidence="1">
    <location>
        <begin position="89"/>
        <end position="116"/>
    </location>
</feature>
<protein>
    <submittedName>
        <fullName evidence="4">Uncharacterized protein</fullName>
    </submittedName>
</protein>
<dbReference type="EMBL" id="QXFT01003241">
    <property type="protein sequence ID" value="KAE9287787.1"/>
    <property type="molecule type" value="Genomic_DNA"/>
</dbReference>
<dbReference type="Proteomes" id="UP000434957">
    <property type="component" value="Unassembled WGS sequence"/>
</dbReference>
<dbReference type="Proteomes" id="UP000429607">
    <property type="component" value="Unassembled WGS sequence"/>
</dbReference>
<dbReference type="Proteomes" id="UP000435112">
    <property type="component" value="Unassembled WGS sequence"/>
</dbReference>
<comment type="caution">
    <text evidence="4">The sequence shown here is derived from an EMBL/GenBank/DDBJ whole genome shotgun (WGS) entry which is preliminary data.</text>
</comment>
<evidence type="ECO:0000313" key="6">
    <source>
        <dbReference type="Proteomes" id="UP000429607"/>
    </source>
</evidence>
<dbReference type="OrthoDB" id="112251at2759"/>
<evidence type="ECO:0000313" key="4">
    <source>
        <dbReference type="EMBL" id="KAE8990548.1"/>
    </source>
</evidence>
<name>A0A6A3JAW4_9STRA</name>
<organism evidence="4 6">
    <name type="scientific">Phytophthora rubi</name>
    <dbReference type="NCBI Taxonomy" id="129364"/>
    <lineage>
        <taxon>Eukaryota</taxon>
        <taxon>Sar</taxon>
        <taxon>Stramenopiles</taxon>
        <taxon>Oomycota</taxon>
        <taxon>Peronosporomycetes</taxon>
        <taxon>Peronosporales</taxon>
        <taxon>Peronosporaceae</taxon>
        <taxon>Phytophthora</taxon>
    </lineage>
</organism>
<reference evidence="6 8" key="1">
    <citation type="submission" date="2018-09" db="EMBL/GenBank/DDBJ databases">
        <title>Genomic investigation of the strawberry pathogen Phytophthora fragariae indicates pathogenicity is determined by transcriptional variation in three key races.</title>
        <authorList>
            <person name="Adams T.M."/>
            <person name="Armitage A.D."/>
            <person name="Sobczyk M.K."/>
            <person name="Bates H.J."/>
            <person name="Dunwell J.M."/>
            <person name="Nellist C.F."/>
            <person name="Harrison R.J."/>
        </authorList>
    </citation>
    <scope>NUCLEOTIDE SEQUENCE [LARGE SCALE GENOMIC DNA]</scope>
    <source>
        <strain evidence="4 6">SCRP249</strain>
        <strain evidence="3 8">SCRP324</strain>
        <strain evidence="5 7">SCRP333</strain>
    </source>
</reference>
<proteinExistence type="predicted"/>
<feature type="compositionally biased region" description="Polar residues" evidence="2">
    <location>
        <begin position="32"/>
        <end position="51"/>
    </location>
</feature>
<evidence type="ECO:0000313" key="8">
    <source>
        <dbReference type="Proteomes" id="UP000435112"/>
    </source>
</evidence>
<evidence type="ECO:0000313" key="7">
    <source>
        <dbReference type="Proteomes" id="UP000434957"/>
    </source>
</evidence>
<keyword evidence="1" id="KW-0175">Coiled coil</keyword>
<evidence type="ECO:0000313" key="3">
    <source>
        <dbReference type="EMBL" id="KAE8987430.1"/>
    </source>
</evidence>
<keyword evidence="7" id="KW-1185">Reference proteome</keyword>
<dbReference type="EMBL" id="QXFV01002247">
    <property type="protein sequence ID" value="KAE8990548.1"/>
    <property type="molecule type" value="Genomic_DNA"/>
</dbReference>
<sequence length="305" mass="33895">MSKFSCAAFLLYPAVRQLAAEKMEISRLLCSSPESQSEDAPSLSEPDQTPHPQAAALSFLPDNQRKRPYRTSATQQKRRHEHEVYESRVFNLTLDINELRQQIQQLLELRDVHLSRLLLNGQRFEGDVLKLAWKLLDSLRGGVFGLSPSARSMFSSRTHVTQQDPAATGEIHQFVMQRGRPTFGSTTFTVKSIRVLEDANDPKRVSGTTGGCVVEVLASPTGRITRGTIVALLPQILSNETLVARIIGQRITFSSRLLLYFNSERRLVQQVAQADIMAAFKTLDIGEGNDFAALSAATGWPKSIT</sequence>
<evidence type="ECO:0000256" key="2">
    <source>
        <dbReference type="SAM" id="MobiDB-lite"/>
    </source>
</evidence>